<dbReference type="InterPro" id="IPR017455">
    <property type="entry name" value="Znf_FYVE-rel"/>
</dbReference>
<keyword evidence="1" id="KW-0479">Metal-binding</keyword>
<feature type="domain" description="FYVE-type" evidence="6">
    <location>
        <begin position="1"/>
        <end position="55"/>
    </location>
</feature>
<evidence type="ECO:0000313" key="7">
    <source>
        <dbReference type="EMBL" id="KAI6655519.1"/>
    </source>
</evidence>
<evidence type="ECO:0000256" key="5">
    <source>
        <dbReference type="SAM" id="MobiDB-lite"/>
    </source>
</evidence>
<dbReference type="PANTHER" id="PTHR46603:SF1">
    <property type="entry name" value="ABSCISSION_NOCUT CHECKPOINT REGULATOR"/>
    <property type="match status" value="1"/>
</dbReference>
<dbReference type="GO" id="GO:0032154">
    <property type="term" value="C:cleavage furrow"/>
    <property type="evidence" value="ECO:0007669"/>
    <property type="project" value="TreeGrafter"/>
</dbReference>
<keyword evidence="2 4" id="KW-0863">Zinc-finger</keyword>
<evidence type="ECO:0000259" key="6">
    <source>
        <dbReference type="PROSITE" id="PS50178"/>
    </source>
</evidence>
<evidence type="ECO:0000256" key="1">
    <source>
        <dbReference type="ARBA" id="ARBA00022723"/>
    </source>
</evidence>
<evidence type="ECO:0000256" key="3">
    <source>
        <dbReference type="ARBA" id="ARBA00022833"/>
    </source>
</evidence>
<dbReference type="AlphaFoldDB" id="A0AAV7K4Y4"/>
<gene>
    <name evidence="7" type="ORF">LOD99_2018</name>
</gene>
<dbReference type="InterPro" id="IPR011011">
    <property type="entry name" value="Znf_FYVE_PHD"/>
</dbReference>
<keyword evidence="8" id="KW-1185">Reference proteome</keyword>
<dbReference type="GO" id="GO:0009838">
    <property type="term" value="P:abscission"/>
    <property type="evidence" value="ECO:0007669"/>
    <property type="project" value="TreeGrafter"/>
</dbReference>
<protein>
    <recommendedName>
        <fullName evidence="6">FYVE-type domain-containing protein</fullName>
    </recommendedName>
</protein>
<reference evidence="7 8" key="1">
    <citation type="journal article" date="2023" name="BMC Biol.">
        <title>The compact genome of the sponge Oopsacas minuta (Hexactinellida) is lacking key metazoan core genes.</title>
        <authorList>
            <person name="Santini S."/>
            <person name="Schenkelaars Q."/>
            <person name="Jourda C."/>
            <person name="Duchesne M."/>
            <person name="Belahbib H."/>
            <person name="Rocher C."/>
            <person name="Selva M."/>
            <person name="Riesgo A."/>
            <person name="Vervoort M."/>
            <person name="Leys S.P."/>
            <person name="Kodjabachian L."/>
            <person name="Le Bivic A."/>
            <person name="Borchiellini C."/>
            <person name="Claverie J.M."/>
            <person name="Renard E."/>
        </authorList>
    </citation>
    <scope>NUCLEOTIDE SEQUENCE [LARGE SCALE GENOMIC DNA]</scope>
    <source>
        <strain evidence="7">SPO-2</strain>
    </source>
</reference>
<proteinExistence type="predicted"/>
<name>A0AAV7K4Y4_9METZ</name>
<dbReference type="EMBL" id="JAKMXF010000188">
    <property type="protein sequence ID" value="KAI6655519.1"/>
    <property type="molecule type" value="Genomic_DNA"/>
</dbReference>
<dbReference type="PROSITE" id="PS50178">
    <property type="entry name" value="ZF_FYVE"/>
    <property type="match status" value="1"/>
</dbReference>
<evidence type="ECO:0000313" key="8">
    <source>
        <dbReference type="Proteomes" id="UP001165289"/>
    </source>
</evidence>
<evidence type="ECO:0000256" key="4">
    <source>
        <dbReference type="PROSITE-ProRule" id="PRU00091"/>
    </source>
</evidence>
<dbReference type="SUPFAM" id="SSF57903">
    <property type="entry name" value="FYVE/PHD zinc finger"/>
    <property type="match status" value="1"/>
</dbReference>
<dbReference type="GO" id="GO:0032266">
    <property type="term" value="F:phosphatidylinositol-3-phosphate binding"/>
    <property type="evidence" value="ECO:0007669"/>
    <property type="project" value="TreeGrafter"/>
</dbReference>
<comment type="caution">
    <text evidence="7">The sequence shown here is derived from an EMBL/GenBank/DDBJ whole genome shotgun (WGS) entry which is preliminary data.</text>
</comment>
<dbReference type="PANTHER" id="PTHR46603">
    <property type="entry name" value="ABSCISSION/NOCUT CHECKPOINT REGULATOR"/>
    <property type="match status" value="1"/>
</dbReference>
<dbReference type="CDD" id="cd00065">
    <property type="entry name" value="FYVE_like_SF"/>
    <property type="match status" value="1"/>
</dbReference>
<dbReference type="GO" id="GO:0005813">
    <property type="term" value="C:centrosome"/>
    <property type="evidence" value="ECO:0007669"/>
    <property type="project" value="TreeGrafter"/>
</dbReference>
<sequence length="390" mass="43723">MSHCTTCYKKLSGKHPLVCMKCGGIVCKNCPTYPSVGGEDNDKRRVCNNCYKCQNDKITKKTDFNLPSYLQSDPGKERENSYFTHGKQSESDSNIPSAILPKYLQEGGEPPQEVSQKRIQFQLAGTGLSFDGALGIDPRDQQLEDRLNALKETTGEPQVLPTETELRDRLDKLRGFSVDSSYVEGKPGFPLKLIVQSSTDIPEDDLLAQVMAEKEFENAIVHSYSKRDTEFDERKTLFSQNPSLLDELEMMESMDWMQLDDADSEDVRSKPGFRVGTAPLQPSSDQCDPDFDANVQRLIRETMDEVKSDRIVEATAAGVDFQLYERLSQIRGDISASALRPLSPCHFREAKEDPQLEIGDEETFTQVLEAIGYGGGQRVESPRESLFSTD</sequence>
<keyword evidence="3" id="KW-0862">Zinc</keyword>
<dbReference type="GO" id="GO:0008270">
    <property type="term" value="F:zinc ion binding"/>
    <property type="evidence" value="ECO:0007669"/>
    <property type="project" value="UniProtKB-KW"/>
</dbReference>
<dbReference type="GO" id="GO:0030496">
    <property type="term" value="C:midbody"/>
    <property type="evidence" value="ECO:0007669"/>
    <property type="project" value="TreeGrafter"/>
</dbReference>
<accession>A0AAV7K4Y4</accession>
<feature type="region of interest" description="Disordered" evidence="5">
    <location>
        <begin position="65"/>
        <end position="95"/>
    </location>
</feature>
<organism evidence="7 8">
    <name type="scientific">Oopsacas minuta</name>
    <dbReference type="NCBI Taxonomy" id="111878"/>
    <lineage>
        <taxon>Eukaryota</taxon>
        <taxon>Metazoa</taxon>
        <taxon>Porifera</taxon>
        <taxon>Hexactinellida</taxon>
        <taxon>Hexasterophora</taxon>
        <taxon>Lyssacinosida</taxon>
        <taxon>Leucopsacidae</taxon>
        <taxon>Oopsacas</taxon>
    </lineage>
</organism>
<dbReference type="Proteomes" id="UP001165289">
    <property type="component" value="Unassembled WGS sequence"/>
</dbReference>
<dbReference type="GO" id="GO:0044878">
    <property type="term" value="P:mitotic cytokinesis checkpoint signaling"/>
    <property type="evidence" value="ECO:0007669"/>
    <property type="project" value="TreeGrafter"/>
</dbReference>
<evidence type="ECO:0000256" key="2">
    <source>
        <dbReference type="ARBA" id="ARBA00022771"/>
    </source>
</evidence>